<sequence length="99" mass="10960">MAAAVPTAFESPASEGAGVYFSPVWAKHTSPSRTVIHQPRSRKPRGTAFYTPDRSCARSPETPPLRRDAFPGRGRTDYPSSSRFWEIRSVAESARIPQL</sequence>
<reference evidence="2" key="1">
    <citation type="journal article" date="2023" name="Science">
        <title>Genome structures resolve the early diversification of teleost fishes.</title>
        <authorList>
            <person name="Parey E."/>
            <person name="Louis A."/>
            <person name="Montfort J."/>
            <person name="Bouchez O."/>
            <person name="Roques C."/>
            <person name="Iampietro C."/>
            <person name="Lluch J."/>
            <person name="Castinel A."/>
            <person name="Donnadieu C."/>
            <person name="Desvignes T."/>
            <person name="Floi Bucao C."/>
            <person name="Jouanno E."/>
            <person name="Wen M."/>
            <person name="Mejri S."/>
            <person name="Dirks R."/>
            <person name="Jansen H."/>
            <person name="Henkel C."/>
            <person name="Chen W.J."/>
            <person name="Zahm M."/>
            <person name="Cabau C."/>
            <person name="Klopp C."/>
            <person name="Thompson A.W."/>
            <person name="Robinson-Rechavi M."/>
            <person name="Braasch I."/>
            <person name="Lecointre G."/>
            <person name="Bobe J."/>
            <person name="Postlethwait J.H."/>
            <person name="Berthelot C."/>
            <person name="Roest Crollius H."/>
            <person name="Guiguen Y."/>
        </authorList>
    </citation>
    <scope>NUCLEOTIDE SEQUENCE</scope>
    <source>
        <strain evidence="2">WJC10195</strain>
    </source>
</reference>
<dbReference type="AlphaFoldDB" id="A0A9Q1FQE3"/>
<accession>A0A9Q1FQE3</accession>
<evidence type="ECO:0000313" key="3">
    <source>
        <dbReference type="Proteomes" id="UP001152622"/>
    </source>
</evidence>
<dbReference type="EMBL" id="JAINUF010000004">
    <property type="protein sequence ID" value="KAJ8364049.1"/>
    <property type="molecule type" value="Genomic_DNA"/>
</dbReference>
<name>A0A9Q1FQE3_SYNKA</name>
<evidence type="ECO:0000256" key="1">
    <source>
        <dbReference type="SAM" id="MobiDB-lite"/>
    </source>
</evidence>
<dbReference type="Proteomes" id="UP001152622">
    <property type="component" value="Chromosome 4"/>
</dbReference>
<evidence type="ECO:0000313" key="2">
    <source>
        <dbReference type="EMBL" id="KAJ8364049.1"/>
    </source>
</evidence>
<proteinExistence type="predicted"/>
<organism evidence="2 3">
    <name type="scientific">Synaphobranchus kaupii</name>
    <name type="common">Kaup's arrowtooth eel</name>
    <dbReference type="NCBI Taxonomy" id="118154"/>
    <lineage>
        <taxon>Eukaryota</taxon>
        <taxon>Metazoa</taxon>
        <taxon>Chordata</taxon>
        <taxon>Craniata</taxon>
        <taxon>Vertebrata</taxon>
        <taxon>Euteleostomi</taxon>
        <taxon>Actinopterygii</taxon>
        <taxon>Neopterygii</taxon>
        <taxon>Teleostei</taxon>
        <taxon>Anguilliformes</taxon>
        <taxon>Synaphobranchidae</taxon>
        <taxon>Synaphobranchus</taxon>
    </lineage>
</organism>
<feature type="compositionally biased region" description="Basic and acidic residues" evidence="1">
    <location>
        <begin position="64"/>
        <end position="76"/>
    </location>
</feature>
<gene>
    <name evidence="2" type="ORF">SKAU_G00128800</name>
</gene>
<feature type="region of interest" description="Disordered" evidence="1">
    <location>
        <begin position="31"/>
        <end position="81"/>
    </location>
</feature>
<comment type="caution">
    <text evidence="2">The sequence shown here is derived from an EMBL/GenBank/DDBJ whole genome shotgun (WGS) entry which is preliminary data.</text>
</comment>
<protein>
    <submittedName>
        <fullName evidence="2">Uncharacterized protein</fullName>
    </submittedName>
</protein>
<keyword evidence="3" id="KW-1185">Reference proteome</keyword>